<dbReference type="InterPro" id="IPR058112">
    <property type="entry name" value="CD3337_EF1877-like"/>
</dbReference>
<feature type="signal peptide" evidence="3">
    <location>
        <begin position="1"/>
        <end position="32"/>
    </location>
</feature>
<feature type="chain" id="PRO_5043026572" evidence="3">
    <location>
        <begin position="33"/>
        <end position="684"/>
    </location>
</feature>
<dbReference type="Proteomes" id="UP000886607">
    <property type="component" value="Unassembled WGS sequence"/>
</dbReference>
<dbReference type="EMBL" id="BKBQ01000021">
    <property type="protein sequence ID" value="GEQ54641.1"/>
    <property type="molecule type" value="Genomic_DNA"/>
</dbReference>
<feature type="compositionally biased region" description="Basic and acidic residues" evidence="1">
    <location>
        <begin position="633"/>
        <end position="651"/>
    </location>
</feature>
<name>A0AAN4UC27_9ENTE</name>
<feature type="transmembrane region" description="Helical" evidence="2">
    <location>
        <begin position="369"/>
        <end position="390"/>
    </location>
</feature>
<feature type="transmembrane region" description="Helical" evidence="2">
    <location>
        <begin position="396"/>
        <end position="416"/>
    </location>
</feature>
<evidence type="ECO:0000313" key="5">
    <source>
        <dbReference type="EMBL" id="GEQ54641.1"/>
    </source>
</evidence>
<reference evidence="5" key="2">
    <citation type="journal article" date="2020" name="Int. Dairy J.">
        <title>Lactic acid bacterial diversity in Brie cheese focusing on salt concentration and pH of isolation medium and characterisation of halophilic and alkaliphilic lactic acid bacterial isolates.</title>
        <authorList>
            <person name="Unno R."/>
            <person name="Matsutani M."/>
            <person name="Suzuki T."/>
            <person name="Kodama K."/>
            <person name="Matsushita H."/>
            <person name="Yamasato K."/>
            <person name="Koizumi Y."/>
            <person name="Ishikawa M."/>
        </authorList>
    </citation>
    <scope>NUCLEOTIDE SEQUENCE</scope>
    <source>
        <strain evidence="5">7C1</strain>
        <strain evidence="4">8C4</strain>
    </source>
</reference>
<feature type="transmembrane region" description="Helical" evidence="2">
    <location>
        <begin position="329"/>
        <end position="348"/>
    </location>
</feature>
<feature type="compositionally biased region" description="Basic residues" evidence="1">
    <location>
        <begin position="573"/>
        <end position="583"/>
    </location>
</feature>
<evidence type="ECO:0000313" key="6">
    <source>
        <dbReference type="Proteomes" id="UP000886597"/>
    </source>
</evidence>
<evidence type="ECO:0000256" key="2">
    <source>
        <dbReference type="SAM" id="Phobius"/>
    </source>
</evidence>
<keyword evidence="2" id="KW-0472">Membrane</keyword>
<feature type="compositionally biased region" description="Polar residues" evidence="1">
    <location>
        <begin position="587"/>
        <end position="603"/>
    </location>
</feature>
<feature type="compositionally biased region" description="Basic and acidic residues" evidence="1">
    <location>
        <begin position="675"/>
        <end position="684"/>
    </location>
</feature>
<reference evidence="5" key="1">
    <citation type="submission" date="2019-08" db="EMBL/GenBank/DDBJ databases">
        <authorList>
            <person name="Ishikawa M."/>
            <person name="Suzuki T."/>
            <person name="Matsutani M."/>
        </authorList>
    </citation>
    <scope>NUCLEOTIDE SEQUENCE</scope>
    <source>
        <strain evidence="5">7C1</strain>
        <strain evidence="4">8C4</strain>
    </source>
</reference>
<sequence length="684" mass="77203">MNKKRKKQWLIVGLILLMAFFLFLALGTVAQAAGLVDDTVDSANHYSQYPLRHYQLDFYVDDSWDWLPWNWQDGIGKQVQYALYAIANFIWTISLYIANATGYLVQQAYTLDFISDTAEQIGKNMQTLAGVTTSGFAQEGFYVGFLLLFILLVGIYVTYVGLVKKESSKALQAVTNFIGIFLLSATFIASAPSYIQKINDFSSDISQASLDLGAKIVLPNSESRGNESVDLIRENLFAIQVEQPWLLLQYDQSDKEAIGKDRVDQLVEVDPDENQGEDREAVVKEEIEDQENQNLTLTKTVPRLGTVVFLFFFNIGISTFVFLLTGIMIFSQVLFIVYALFLPLSLLLSSLPTFNNMGKSAIMKLFNTLMLRAGVTLVITIAFSISTMVYTLTSDYPFFLIAFLQIVVFAGIYLRLGDIMSLFNLQSQDSQQISRRVFQQSRRYMNQGARRASRAVRHTVMGGMMGATASQMVQKQASPEKPSDRRPASTASSEAAGPPSSRSYQTGQTVGRVLDTKNRTTQAIRRKQQQVQEWPQQVQRKVMQSKTDFQKGVSAEHTKTKRSTTTNKTSETKKRKSTKRTAKRPNVSPSRTRGQAVNPQTTLPKDKRSPSTPKFVGNIQQHSPKYVAPQRPLKKDASRNHSLESPSRQDRTTNPISPRPLKQRDRIHLKRTKPKEREDHDEKV</sequence>
<protein>
    <submittedName>
        <fullName evidence="5">Transposase</fullName>
    </submittedName>
</protein>
<dbReference type="EMBL" id="BKBO01000022">
    <property type="protein sequence ID" value="GEQ49660.1"/>
    <property type="molecule type" value="Genomic_DNA"/>
</dbReference>
<feature type="region of interest" description="Disordered" evidence="1">
    <location>
        <begin position="469"/>
        <end position="684"/>
    </location>
</feature>
<evidence type="ECO:0000256" key="1">
    <source>
        <dbReference type="SAM" id="MobiDB-lite"/>
    </source>
</evidence>
<feature type="compositionally biased region" description="Polar residues" evidence="1">
    <location>
        <begin position="500"/>
        <end position="509"/>
    </location>
</feature>
<accession>A0AAN4UC27</accession>
<dbReference type="NCBIfam" id="NF046089">
    <property type="entry name" value="CD3337_EF1877"/>
    <property type="match status" value="1"/>
</dbReference>
<keyword evidence="2" id="KW-0812">Transmembrane</keyword>
<evidence type="ECO:0000256" key="3">
    <source>
        <dbReference type="SAM" id="SignalP"/>
    </source>
</evidence>
<dbReference type="RefSeq" id="WP_202584079.1">
    <property type="nucleotide sequence ID" value="NZ_BKBO01000022.1"/>
</dbReference>
<dbReference type="AlphaFoldDB" id="A0AAN4UC27"/>
<feature type="transmembrane region" description="Helical" evidence="2">
    <location>
        <begin position="81"/>
        <end position="105"/>
    </location>
</feature>
<organism evidence="5 6">
    <name type="scientific">Tetragenococcus koreensis</name>
    <dbReference type="NCBI Taxonomy" id="290335"/>
    <lineage>
        <taxon>Bacteria</taxon>
        <taxon>Bacillati</taxon>
        <taxon>Bacillota</taxon>
        <taxon>Bacilli</taxon>
        <taxon>Lactobacillales</taxon>
        <taxon>Enterococcaceae</taxon>
        <taxon>Tetragenococcus</taxon>
    </lineage>
</organism>
<comment type="caution">
    <text evidence="5">The sequence shown here is derived from an EMBL/GenBank/DDBJ whole genome shotgun (WGS) entry which is preliminary data.</text>
</comment>
<feature type="transmembrane region" description="Helical" evidence="2">
    <location>
        <begin position="174"/>
        <end position="195"/>
    </location>
</feature>
<evidence type="ECO:0000313" key="4">
    <source>
        <dbReference type="EMBL" id="GEQ49660.1"/>
    </source>
</evidence>
<feature type="compositionally biased region" description="Low complexity" evidence="1">
    <location>
        <begin position="529"/>
        <end position="539"/>
    </location>
</feature>
<feature type="compositionally biased region" description="Basic residues" evidence="1">
    <location>
        <begin position="665"/>
        <end position="674"/>
    </location>
</feature>
<feature type="transmembrane region" description="Helical" evidence="2">
    <location>
        <begin position="304"/>
        <end position="323"/>
    </location>
</feature>
<proteinExistence type="predicted"/>
<evidence type="ECO:0000313" key="7">
    <source>
        <dbReference type="Proteomes" id="UP000886607"/>
    </source>
</evidence>
<gene>
    <name evidence="4" type="ORF">TK11N_15120</name>
    <name evidence="5" type="ORF">TK2N_14850</name>
</gene>
<feature type="transmembrane region" description="Helical" evidence="2">
    <location>
        <begin position="141"/>
        <end position="162"/>
    </location>
</feature>
<keyword evidence="2" id="KW-1133">Transmembrane helix</keyword>
<keyword evidence="3" id="KW-0732">Signal</keyword>
<keyword evidence="7" id="KW-1185">Reference proteome</keyword>
<dbReference type="Proteomes" id="UP000886597">
    <property type="component" value="Unassembled WGS sequence"/>
</dbReference>